<feature type="transmembrane region" description="Helical" evidence="1">
    <location>
        <begin position="44"/>
        <end position="67"/>
    </location>
</feature>
<proteinExistence type="predicted"/>
<dbReference type="AlphaFoldDB" id="C9LX78"/>
<evidence type="ECO:0000313" key="3">
    <source>
        <dbReference type="Proteomes" id="UP000003505"/>
    </source>
</evidence>
<accession>C9LX78</accession>
<evidence type="ECO:0000256" key="1">
    <source>
        <dbReference type="SAM" id="Phobius"/>
    </source>
</evidence>
<name>C9LX78_SELS3</name>
<sequence length="85" mass="9837">MLGADAFEKLAKPMQIFWQIVQYSNIHRITSSSYSREIPADLQAWISLLCVHTILSAFVTTFLDLSYKCEKIEKIRSLVLMKEII</sequence>
<evidence type="ECO:0000313" key="2">
    <source>
        <dbReference type="EMBL" id="EEX76555.1"/>
    </source>
</evidence>
<keyword evidence="1" id="KW-1133">Transmembrane helix</keyword>
<dbReference type="Proteomes" id="UP000003505">
    <property type="component" value="Unassembled WGS sequence"/>
</dbReference>
<protein>
    <submittedName>
        <fullName evidence="2">Uncharacterized protein</fullName>
    </submittedName>
</protein>
<gene>
    <name evidence="2" type="ORF">SELSPUOL_02081</name>
</gene>
<keyword evidence="1" id="KW-0812">Transmembrane</keyword>
<organism evidence="2 3">
    <name type="scientific">Selenomonas sputigena (strain ATCC 35185 / DSM 20758 / CCUG 44933 / VPI D19B-28)</name>
    <dbReference type="NCBI Taxonomy" id="546271"/>
    <lineage>
        <taxon>Bacteria</taxon>
        <taxon>Bacillati</taxon>
        <taxon>Bacillota</taxon>
        <taxon>Negativicutes</taxon>
        <taxon>Selenomonadales</taxon>
        <taxon>Selenomonadaceae</taxon>
        <taxon>Selenomonas</taxon>
    </lineage>
</organism>
<dbReference type="EMBL" id="ACKP02000048">
    <property type="protein sequence ID" value="EEX76555.1"/>
    <property type="molecule type" value="Genomic_DNA"/>
</dbReference>
<keyword evidence="1" id="KW-0472">Membrane</keyword>
<reference evidence="2 3" key="1">
    <citation type="submission" date="2009-09" db="EMBL/GenBank/DDBJ databases">
        <authorList>
            <person name="Weinstock G."/>
            <person name="Sodergren E."/>
            <person name="Clifton S."/>
            <person name="Fulton L."/>
            <person name="Fulton B."/>
            <person name="Courtney L."/>
            <person name="Fronick C."/>
            <person name="Harrison M."/>
            <person name="Strong C."/>
            <person name="Farmer C."/>
            <person name="Delahaunty K."/>
            <person name="Markovic C."/>
            <person name="Hall O."/>
            <person name="Minx P."/>
            <person name="Tomlinson C."/>
            <person name="Mitreva M."/>
            <person name="Nelson J."/>
            <person name="Hou S."/>
            <person name="Wollam A."/>
            <person name="Pepin K.H."/>
            <person name="Johnson M."/>
            <person name="Bhonagiri V."/>
            <person name="Nash W.E."/>
            <person name="Warren W."/>
            <person name="Chinwalla A."/>
            <person name="Mardis E.R."/>
            <person name="Wilson R.K."/>
        </authorList>
    </citation>
    <scope>NUCLEOTIDE SEQUENCE [LARGE SCALE GENOMIC DNA]</scope>
    <source>
        <strain evidence="3">ATCC 35185 / DSM 20758 / VPI D19B-28</strain>
    </source>
</reference>
<comment type="caution">
    <text evidence="2">The sequence shown here is derived from an EMBL/GenBank/DDBJ whole genome shotgun (WGS) entry which is preliminary data.</text>
</comment>